<dbReference type="Proteomes" id="UP001162131">
    <property type="component" value="Unassembled WGS sequence"/>
</dbReference>
<gene>
    <name evidence="1" type="ORF">BSTOLATCC_MIC6943</name>
</gene>
<dbReference type="AlphaFoldDB" id="A0AAU9IL75"/>
<evidence type="ECO:0000313" key="2">
    <source>
        <dbReference type="Proteomes" id="UP001162131"/>
    </source>
</evidence>
<proteinExistence type="predicted"/>
<dbReference type="EMBL" id="CAJZBQ010000007">
    <property type="protein sequence ID" value="CAG9312549.1"/>
    <property type="molecule type" value="Genomic_DNA"/>
</dbReference>
<reference evidence="1" key="1">
    <citation type="submission" date="2021-09" db="EMBL/GenBank/DDBJ databases">
        <authorList>
            <consortium name="AG Swart"/>
            <person name="Singh M."/>
            <person name="Singh A."/>
            <person name="Seah K."/>
            <person name="Emmerich C."/>
        </authorList>
    </citation>
    <scope>NUCLEOTIDE SEQUENCE</scope>
    <source>
        <strain evidence="1">ATCC30299</strain>
    </source>
</reference>
<organism evidence="1 2">
    <name type="scientific">Blepharisma stoltei</name>
    <dbReference type="NCBI Taxonomy" id="1481888"/>
    <lineage>
        <taxon>Eukaryota</taxon>
        <taxon>Sar</taxon>
        <taxon>Alveolata</taxon>
        <taxon>Ciliophora</taxon>
        <taxon>Postciliodesmatophora</taxon>
        <taxon>Heterotrichea</taxon>
        <taxon>Heterotrichida</taxon>
        <taxon>Blepharismidae</taxon>
        <taxon>Blepharisma</taxon>
    </lineage>
</organism>
<protein>
    <submittedName>
        <fullName evidence="1">Uncharacterized protein</fullName>
    </submittedName>
</protein>
<evidence type="ECO:0000313" key="1">
    <source>
        <dbReference type="EMBL" id="CAG9312549.1"/>
    </source>
</evidence>
<keyword evidence="2" id="KW-1185">Reference proteome</keyword>
<name>A0AAU9IL75_9CILI</name>
<sequence>MTLQFALSTPLPSAGIYGPFQVITRSSPNGKIYDANYLFGCVLVSASVSSSSYMTTTAATLTSTTVIVGSKDDIIFSFVVPASLNLWKHDIFEIIPDSHWTVSTNPTCASVDIPSVTNYIKGPKNDNSLPCTIADSDRTNGWLNPSASSIYIYGLFQDVIINSSYQIKLKVSSFTFPSSSIPSSSYSWTLKIWRWGTSNLIAQYTCSGPITPVPGIIAVTSWAPYNTNVLPTDIPSSNSFSIFTKLTFQISHAISSGIITVTFLNVDILSEYWYHDIGDPSSGISGLCYLNNYIPGTTCDVLYDNSAVISINGAPLAASSFISITVLAKLNTGAQVASIISNDGTADIDVLASVYFWQFGNSLSMTDFKFYANNNKKFYGDFFIYSGMQVGGNLWFGFLSWFFQPSTTWTAGTKLVVYLPFSNSEVQINQTFIKTTAEYFDTALTDTANNYFLTSASVGIANNIAGSPGLISITFTGNTSPGIEGSYPYFFFVYGIPSDSSDTKTTALPFAQSNIATFYECWAKVFPPGSSTATEFYNYVFSVMSIQNDGEFMVDHICRGKAAGIPIMAVYHALNREFDFDDHANHYYFELIFTDGVSANLGSGLVDGSDFPVISTSPLITPKATISSNTVTISSLGYVSSGGTVTLFLPIDAPTKTFLNVDINFYYVLDGVDPNIKMNLYRWRLSLGVGTDIPSETLVINPASYTVGEPADPASVYVTFPSITTISVGDWVGIGLPPGFTLSSSYSLTLDGVPSTSYSVSSSSSSFSGGFIIGTFPNDITILGSEPSELIISGMIPPLTTGLSSDGASLNFVLYIASPPSPWAAKCKSIMNIPSIVNGGTIIGDTCTVDKPYTLGLDSVDSTMTLLLLMLFLEMEKL</sequence>
<comment type="caution">
    <text evidence="1">The sequence shown here is derived from an EMBL/GenBank/DDBJ whole genome shotgun (WGS) entry which is preliminary data.</text>
</comment>
<accession>A0AAU9IL75</accession>